<keyword evidence="8" id="KW-1185">Reference proteome</keyword>
<evidence type="ECO:0000259" key="6">
    <source>
        <dbReference type="PROSITE" id="PS50110"/>
    </source>
</evidence>
<dbReference type="EMBL" id="CP090978">
    <property type="protein sequence ID" value="UJF34920.1"/>
    <property type="molecule type" value="Genomic_DNA"/>
</dbReference>
<sequence length="524" mass="59647">MKLLFIEDEKFTRDGIRKSIKWEKLGITELREAIDGLDAMTITEQFQPDIVLSDIRMPRMDGIEFAFQLRKKYPNCKIIFMSGYADKEYLKAAISLKAISYVEKPIDIDELDEALQHTIAICKEEQRLLDNDAAVRENLAIVKQEAALQLIRGNQDIDALWKRLAAAGFHAPPHSPSVTILLKIVNGGTFAEVMAPLLEEGLISQGFPYLYAQRDELHIVVHIFSSNHEMLQPLDVQSISYKLASSLNKEQYRYSIAAGNIVPRPGQLLVSYSAAAVRLQEAFYQKPGSVVFHDSYQASANLQQYQADPDLFKQFQELLIESSLEQAAQLLRNVTSQLRERPHTLIASVKELYYRLMLELHTFAESNNIALFPVSEQGNLAWELILECHFLEDVHAAAAAKLTELQQILEERGSSSLSALASRVIKYIHQHYMEDDLSVQEMSEVLQLTSSHMIAAFKDSTGKTIKQYVTEYRMEKAKDILKTNRYKVSDVASRVGFKDGEYFAKIFRKHTGMTPSEFRERSQL</sequence>
<evidence type="ECO:0000256" key="1">
    <source>
        <dbReference type="ARBA" id="ARBA00023015"/>
    </source>
</evidence>
<dbReference type="Pfam" id="PF00072">
    <property type="entry name" value="Response_reg"/>
    <property type="match status" value="1"/>
</dbReference>
<dbReference type="SMART" id="SM00448">
    <property type="entry name" value="REC"/>
    <property type="match status" value="1"/>
</dbReference>
<dbReference type="Gene3D" id="1.10.10.60">
    <property type="entry name" value="Homeodomain-like"/>
    <property type="match status" value="2"/>
</dbReference>
<dbReference type="RefSeq" id="WP_235121493.1">
    <property type="nucleotide sequence ID" value="NZ_CP090978.1"/>
</dbReference>
<protein>
    <submittedName>
        <fullName evidence="7">Response regulator</fullName>
    </submittedName>
</protein>
<dbReference type="PROSITE" id="PS01124">
    <property type="entry name" value="HTH_ARAC_FAMILY_2"/>
    <property type="match status" value="1"/>
</dbReference>
<dbReference type="Pfam" id="PF12833">
    <property type="entry name" value="HTH_18"/>
    <property type="match status" value="1"/>
</dbReference>
<dbReference type="Gene3D" id="3.40.50.2300">
    <property type="match status" value="1"/>
</dbReference>
<evidence type="ECO:0000313" key="7">
    <source>
        <dbReference type="EMBL" id="UJF34920.1"/>
    </source>
</evidence>
<organism evidence="7 8">
    <name type="scientific">Paenibacillus hexagrammi</name>
    <dbReference type="NCBI Taxonomy" id="2908839"/>
    <lineage>
        <taxon>Bacteria</taxon>
        <taxon>Bacillati</taxon>
        <taxon>Bacillota</taxon>
        <taxon>Bacilli</taxon>
        <taxon>Bacillales</taxon>
        <taxon>Paenibacillaceae</taxon>
        <taxon>Paenibacillus</taxon>
    </lineage>
</organism>
<dbReference type="Proteomes" id="UP001649230">
    <property type="component" value="Chromosome"/>
</dbReference>
<dbReference type="InterPro" id="IPR020449">
    <property type="entry name" value="Tscrpt_reg_AraC-type_HTH"/>
</dbReference>
<dbReference type="InterPro" id="IPR018060">
    <property type="entry name" value="HTH_AraC"/>
</dbReference>
<dbReference type="PROSITE" id="PS50110">
    <property type="entry name" value="RESPONSE_REGULATORY"/>
    <property type="match status" value="1"/>
</dbReference>
<dbReference type="PANTHER" id="PTHR43280">
    <property type="entry name" value="ARAC-FAMILY TRANSCRIPTIONAL REGULATOR"/>
    <property type="match status" value="1"/>
</dbReference>
<evidence type="ECO:0000256" key="3">
    <source>
        <dbReference type="ARBA" id="ARBA00023163"/>
    </source>
</evidence>
<keyword evidence="1" id="KW-0805">Transcription regulation</keyword>
<dbReference type="InterPro" id="IPR011006">
    <property type="entry name" value="CheY-like_superfamily"/>
</dbReference>
<name>A0ABY3SNA4_9BACL</name>
<dbReference type="InterPro" id="IPR018062">
    <property type="entry name" value="HTH_AraC-typ_CS"/>
</dbReference>
<feature type="modified residue" description="4-aspartylphosphate" evidence="4">
    <location>
        <position position="54"/>
    </location>
</feature>
<dbReference type="PRINTS" id="PR00032">
    <property type="entry name" value="HTHARAC"/>
</dbReference>
<dbReference type="SUPFAM" id="SSF52172">
    <property type="entry name" value="CheY-like"/>
    <property type="match status" value="1"/>
</dbReference>
<evidence type="ECO:0000256" key="2">
    <source>
        <dbReference type="ARBA" id="ARBA00023125"/>
    </source>
</evidence>
<keyword evidence="4" id="KW-0597">Phosphoprotein</keyword>
<dbReference type="SMART" id="SM00342">
    <property type="entry name" value="HTH_ARAC"/>
    <property type="match status" value="1"/>
</dbReference>
<feature type="domain" description="HTH araC/xylS-type" evidence="5">
    <location>
        <begin position="422"/>
        <end position="521"/>
    </location>
</feature>
<keyword evidence="2" id="KW-0238">DNA-binding</keyword>
<dbReference type="SUPFAM" id="SSF46689">
    <property type="entry name" value="Homeodomain-like"/>
    <property type="match status" value="1"/>
</dbReference>
<proteinExistence type="predicted"/>
<accession>A0ABY3SNA4</accession>
<dbReference type="PANTHER" id="PTHR43280:SF28">
    <property type="entry name" value="HTH-TYPE TRANSCRIPTIONAL ACTIVATOR RHAS"/>
    <property type="match status" value="1"/>
</dbReference>
<dbReference type="InterPro" id="IPR001789">
    <property type="entry name" value="Sig_transdc_resp-reg_receiver"/>
</dbReference>
<gene>
    <name evidence="7" type="ORF">L0M14_07180</name>
</gene>
<reference evidence="7 8" key="1">
    <citation type="journal article" date="2024" name="Int. J. Syst. Evol. Microbiol.">
        <title>Paenibacillus hexagrammi sp. nov., a novel bacterium isolated from the gut content of Hexagrammos agrammus.</title>
        <authorList>
            <person name="Jung H.K."/>
            <person name="Kim D.G."/>
            <person name="Zin H."/>
            <person name="Park J."/>
            <person name="Jung H."/>
            <person name="Kim Y.O."/>
            <person name="Kong H.J."/>
            <person name="Kim J.W."/>
            <person name="Kim Y.S."/>
        </authorList>
    </citation>
    <scope>NUCLEOTIDE SEQUENCE [LARGE SCALE GENOMIC DNA]</scope>
    <source>
        <strain evidence="7 8">YPD9-1</strain>
    </source>
</reference>
<dbReference type="PROSITE" id="PS00041">
    <property type="entry name" value="HTH_ARAC_FAMILY_1"/>
    <property type="match status" value="1"/>
</dbReference>
<keyword evidence="3" id="KW-0804">Transcription</keyword>
<feature type="domain" description="Response regulatory" evidence="6">
    <location>
        <begin position="2"/>
        <end position="119"/>
    </location>
</feature>
<evidence type="ECO:0000313" key="8">
    <source>
        <dbReference type="Proteomes" id="UP001649230"/>
    </source>
</evidence>
<dbReference type="CDD" id="cd17536">
    <property type="entry name" value="REC_YesN-like"/>
    <property type="match status" value="1"/>
</dbReference>
<dbReference type="InterPro" id="IPR009057">
    <property type="entry name" value="Homeodomain-like_sf"/>
</dbReference>
<evidence type="ECO:0000259" key="5">
    <source>
        <dbReference type="PROSITE" id="PS01124"/>
    </source>
</evidence>
<evidence type="ECO:0000256" key="4">
    <source>
        <dbReference type="PROSITE-ProRule" id="PRU00169"/>
    </source>
</evidence>